<gene>
    <name evidence="2" type="ORF">RFI_07150</name>
</gene>
<proteinExistence type="predicted"/>
<dbReference type="Gene3D" id="3.40.50.620">
    <property type="entry name" value="HUPs"/>
    <property type="match status" value="1"/>
</dbReference>
<evidence type="ECO:0000313" key="3">
    <source>
        <dbReference type="Proteomes" id="UP000023152"/>
    </source>
</evidence>
<dbReference type="EMBL" id="ASPP01005748">
    <property type="protein sequence ID" value="ETO29968.1"/>
    <property type="molecule type" value="Genomic_DNA"/>
</dbReference>
<dbReference type="Proteomes" id="UP000023152">
    <property type="component" value="Unassembled WGS sequence"/>
</dbReference>
<dbReference type="PANTHER" id="PTHR21174:SF0">
    <property type="entry name" value="HD PHOSPHOHYDROLASE FAMILY PROTEIN-RELATED"/>
    <property type="match status" value="1"/>
</dbReference>
<dbReference type="PANTHER" id="PTHR21174">
    <property type="match status" value="1"/>
</dbReference>
<dbReference type="InterPro" id="IPR009218">
    <property type="entry name" value="HD_phosphohydro"/>
</dbReference>
<comment type="caution">
    <text evidence="2">The sequence shown here is derived from an EMBL/GenBank/DDBJ whole genome shotgun (WGS) entry which is preliminary data.</text>
</comment>
<keyword evidence="3" id="KW-1185">Reference proteome</keyword>
<dbReference type="OrthoDB" id="330671at2759"/>
<accession>X6NVQ4</accession>
<dbReference type="AlphaFoldDB" id="X6NVQ4"/>
<dbReference type="SUPFAM" id="SSF52374">
    <property type="entry name" value="Nucleotidylyl transferase"/>
    <property type="match status" value="1"/>
</dbReference>
<protein>
    <recommendedName>
        <fullName evidence="1">Cytidyltransferase-like domain-containing protein</fullName>
    </recommendedName>
</protein>
<dbReference type="SUPFAM" id="SSF109604">
    <property type="entry name" value="HD-domain/PDEase-like"/>
    <property type="match status" value="1"/>
</dbReference>
<organism evidence="2 3">
    <name type="scientific">Reticulomyxa filosa</name>
    <dbReference type="NCBI Taxonomy" id="46433"/>
    <lineage>
        <taxon>Eukaryota</taxon>
        <taxon>Sar</taxon>
        <taxon>Rhizaria</taxon>
        <taxon>Retaria</taxon>
        <taxon>Foraminifera</taxon>
        <taxon>Monothalamids</taxon>
        <taxon>Reticulomyxidae</taxon>
        <taxon>Reticulomyxa</taxon>
    </lineage>
</organism>
<sequence>MSTVSSSETDRKAATLGLNDHLLSAYLKSVTPSEIVEEVQRAIHEYEKAYVTLSVKEESGNVSKIDKKWFEEIIGQSSQYVWKGLYVYIENVSIQDSTLSELIDTLTCLYNIMDKTMNMYHGLTFDSRIILLPTSLKNEQIPTITNTAISSNNNNNNNNGEKIKKSELLPCLNARITTPKTMTITTDIERSDDTTTSKPMLEQFNEVVFGGTFDHLHSGHKVMLTIGALLAKKTLFIGLTDDDMLKKKDLLHMVLPFQARKQELLSFIKLINPHIRVEVIPKLNITIRTYTFFFFFFFFWKTLLSRILPCQQTYIYLYINQKVEPLRDMYGPALKTPMQALIVSKETQKGGEMVNAKRKEMNLNELQLVVIDLVVHVEHAGEAMEKDEGKTKEIPVQVDDEKQREILKATTETREPKKENGPQLVPLQKTSSTQIRKYCDDYAFVHNQFERLLFHLIMNNHASGTNTSTKLQQSSVTQQIQRTLAEWWDVIFHMYSQPHRHYHTLHHIASLFRLYQLHIQDIIAASRSTKLDFFALQWSILFHDIVYYPKRSDNEKLSVEVFLLFAKHWNQFLSEVLTTVHVLTEEIFSKELCSTVENYILATIKHEIPTDETFKDDAILKWFLDLDLSILGTEEKDYDEYANNIRKEYRHVPTPYFQSRRAEVLQKFLDRPLLYFTNACQNKFQDKAKANLLREIQYLSSFK</sequence>
<feature type="domain" description="Cytidyltransferase-like" evidence="1">
    <location>
        <begin position="208"/>
        <end position="267"/>
    </location>
</feature>
<reference evidence="2 3" key="1">
    <citation type="journal article" date="2013" name="Curr. Biol.">
        <title>The Genome of the Foraminiferan Reticulomyxa filosa.</title>
        <authorList>
            <person name="Glockner G."/>
            <person name="Hulsmann N."/>
            <person name="Schleicher M."/>
            <person name="Noegel A.A."/>
            <person name="Eichinger L."/>
            <person name="Gallinger C."/>
            <person name="Pawlowski J."/>
            <person name="Sierra R."/>
            <person name="Euteneuer U."/>
            <person name="Pillet L."/>
            <person name="Moustafa A."/>
            <person name="Platzer M."/>
            <person name="Groth M."/>
            <person name="Szafranski K."/>
            <person name="Schliwa M."/>
        </authorList>
    </citation>
    <scope>NUCLEOTIDE SEQUENCE [LARGE SCALE GENOMIC DNA]</scope>
</reference>
<dbReference type="InterPro" id="IPR014729">
    <property type="entry name" value="Rossmann-like_a/b/a_fold"/>
</dbReference>
<evidence type="ECO:0000259" key="1">
    <source>
        <dbReference type="Pfam" id="PF01467"/>
    </source>
</evidence>
<dbReference type="InterPro" id="IPR004821">
    <property type="entry name" value="Cyt_trans-like"/>
</dbReference>
<dbReference type="Pfam" id="PF01467">
    <property type="entry name" value="CTP_transf_like"/>
    <property type="match status" value="1"/>
</dbReference>
<name>X6NVQ4_RETFI</name>
<evidence type="ECO:0000313" key="2">
    <source>
        <dbReference type="EMBL" id="ETO29968.1"/>
    </source>
</evidence>
<dbReference type="GO" id="GO:0003824">
    <property type="term" value="F:catalytic activity"/>
    <property type="evidence" value="ECO:0007669"/>
    <property type="project" value="InterPro"/>
</dbReference>